<reference evidence="1 2" key="1">
    <citation type="submission" date="2018-06" db="EMBL/GenBank/DDBJ databases">
        <authorList>
            <consortium name="Pathogen Informatics"/>
            <person name="Doyle S."/>
        </authorList>
    </citation>
    <scope>NUCLEOTIDE SEQUENCE [LARGE SCALE GENOMIC DNA]</scope>
    <source>
        <strain evidence="1 2">NCTC11190</strain>
    </source>
</reference>
<sequence>METIFDHNPTPAELRAIGCDWRPYEWYMSHLDEETAWFDLAMLFHERGDAKNEARAWSHIPERRDEFFRGFDYLEIES</sequence>
<protein>
    <submittedName>
        <fullName evidence="1">Uncharacterized protein</fullName>
    </submittedName>
</protein>
<dbReference type="Proteomes" id="UP000255233">
    <property type="component" value="Unassembled WGS sequence"/>
</dbReference>
<evidence type="ECO:0000313" key="1">
    <source>
        <dbReference type="EMBL" id="SUE33659.1"/>
    </source>
</evidence>
<evidence type="ECO:0000313" key="2">
    <source>
        <dbReference type="Proteomes" id="UP000255233"/>
    </source>
</evidence>
<proteinExistence type="predicted"/>
<keyword evidence="2" id="KW-1185">Reference proteome</keyword>
<dbReference type="OrthoDB" id="1366958at2"/>
<name>A0A379MSB8_9BACT</name>
<accession>A0A379MSB8</accession>
<dbReference type="STRING" id="880526.GCA_000427365_00578"/>
<gene>
    <name evidence="1" type="ORF">NCTC11190_00869</name>
</gene>
<dbReference type="EMBL" id="UGVL01000001">
    <property type="protein sequence ID" value="SUE33659.1"/>
    <property type="molecule type" value="Genomic_DNA"/>
</dbReference>
<dbReference type="RefSeq" id="WP_027290370.1">
    <property type="nucleotide sequence ID" value="NZ_UGVL01000001.1"/>
</dbReference>
<dbReference type="AlphaFoldDB" id="A0A379MSB8"/>
<organism evidence="1 2">
    <name type="scientific">Rikenella microfusus</name>
    <dbReference type="NCBI Taxonomy" id="28139"/>
    <lineage>
        <taxon>Bacteria</taxon>
        <taxon>Pseudomonadati</taxon>
        <taxon>Bacteroidota</taxon>
        <taxon>Bacteroidia</taxon>
        <taxon>Bacteroidales</taxon>
        <taxon>Rikenellaceae</taxon>
        <taxon>Rikenella</taxon>
    </lineage>
</organism>